<sequence>MFLSNLCSKEKVPGLRKVEMAAPAPSPLASSAEKTNAAKLSRLLIDGGTTVLRNVFSHYHAPTGLATNLNSHFKTPRTLLRKRILKQPQWEKLFPPSGAALDPRLFDITLLFLLFTEICGLPPPSSGWNSKPHSSDNSFEANLARIKFYRNELYGHVTSTSVNESTFSSLWREISSVLIALGLDMAAIDKLKDEQCGEEDYINALLDWADSEEDTKSLLGKPQLMLQSLAFHLTRTLPEYKETLVEQSSRNLGGELNGMGVEELFALLFKKSLNAVKDPGRNTLMVVDGLDESEYRARNELLDVISRHFSYREPLPVAFVSKILEPGKKSPATLRKVNKAISCISTLLPIHENRLHFVHKSVKDWLTKTSLYGRHEFTLDDKEGHEILFDLCNAELDSIKGRGLLNSQFGVTEQYALQHGVQHMIELSGFGDGTTNFISDNLQRIEWIRPSLIERVYDALACDSGILDDQGAYCGRSADVFTFHRSVVFDPTGQYVLTGCLRNVYTLNGEYRKLSTTFDCQFSYCAFPKDKKKILRDCCHNPKKLLLWSMEDGKELKENILVYGFLLFMLQDIGYSPYAWIRGDEPVYKLLPIPTQNLLPFSASVPSLIEGDGYFHLWPIESRTWMLTDLNSQNLRISLVGEVRGVFPNLSAGFYTKVNEETALVGSPSYKYIATVNIRHQRRESINSSIPVVKEVVFSPEGNTLDSVCTDDRATDITVFRLLNQVILKRKSFFSPSLSLLPVQMGIEVCLENEIPELWNFELSKCVQPLTKLNGAGKFLCLSRELIACQRKCPSLAQEEWKNSFCYSSEKNSHQSRVFQQTWRSLSLITCSDLRYSRNCIQNEKFRNSNNKDIPSAIVSHPYERRQRNVISYSDSNTSHCSVGLELLVLDVMNVYESEFRPPVTAWGPGDRFTHSVSFNSRAQVLVCTYETIPLEHTLWDDELVTVTFWNYGSIVWKRNTVWRDQFIRPQFLFSPRDDTVAAWKFFEEGFGLYILNADTGKTINTFLKDRCDISDCKFVDDESILVCCDQDTFLRLFSVRSGNLVIVLDIGERPVCLGACVDSSLVAVGVENRMKFLRVWLPELKEATKKKGKKWLNENLFGVVCVYFTLEMHHVGR</sequence>
<dbReference type="PANTHER" id="PTHR46844:SF1">
    <property type="entry name" value="SLR5058 PROTEIN"/>
    <property type="match status" value="1"/>
</dbReference>
<evidence type="ECO:0000259" key="3">
    <source>
        <dbReference type="Pfam" id="PF24883"/>
    </source>
</evidence>
<dbReference type="Gene3D" id="2.130.10.10">
    <property type="entry name" value="YVTN repeat-like/Quinoprotein amine dehydrogenase"/>
    <property type="match status" value="1"/>
</dbReference>
<protein>
    <submittedName>
        <fullName evidence="4">E3 ubiquitin-protein ligase DZIP3</fullName>
    </submittedName>
</protein>
<evidence type="ECO:0000259" key="2">
    <source>
        <dbReference type="Pfam" id="PF18738"/>
    </source>
</evidence>
<dbReference type="Pfam" id="PF18738">
    <property type="entry name" value="HEPN_DZIP3"/>
    <property type="match status" value="1"/>
</dbReference>
<accession>A0A2B4S098</accession>
<name>A0A2B4S098_STYPI</name>
<evidence type="ECO:0000313" key="5">
    <source>
        <dbReference type="Proteomes" id="UP000225706"/>
    </source>
</evidence>
<feature type="domain" description="DZIP3-like HEPN" evidence="2">
    <location>
        <begin position="64"/>
        <end position="196"/>
    </location>
</feature>
<dbReference type="Pfam" id="PF24883">
    <property type="entry name" value="NPHP3_N"/>
    <property type="match status" value="1"/>
</dbReference>
<gene>
    <name evidence="4" type="primary">DZIP3</name>
    <name evidence="4" type="ORF">AWC38_SpisGene12618</name>
</gene>
<dbReference type="Proteomes" id="UP000225706">
    <property type="component" value="Unassembled WGS sequence"/>
</dbReference>
<proteinExistence type="predicted"/>
<reference evidence="5" key="1">
    <citation type="journal article" date="2017" name="bioRxiv">
        <title>Comparative analysis of the genomes of Stylophora pistillata and Acropora digitifera provides evidence for extensive differences between species of corals.</title>
        <authorList>
            <person name="Voolstra C.R."/>
            <person name="Li Y."/>
            <person name="Liew Y.J."/>
            <person name="Baumgarten S."/>
            <person name="Zoccola D."/>
            <person name="Flot J.-F."/>
            <person name="Tambutte S."/>
            <person name="Allemand D."/>
            <person name="Aranda M."/>
        </authorList>
    </citation>
    <scope>NUCLEOTIDE SEQUENCE [LARGE SCALE GENOMIC DNA]</scope>
</reference>
<feature type="domain" description="Nephrocystin 3-like N-terminal" evidence="3">
    <location>
        <begin position="221"/>
        <end position="312"/>
    </location>
</feature>
<dbReference type="InterPro" id="IPR056884">
    <property type="entry name" value="NPHP3-like_N"/>
</dbReference>
<dbReference type="InterPro" id="IPR011047">
    <property type="entry name" value="Quinoprotein_ADH-like_sf"/>
</dbReference>
<dbReference type="InterPro" id="IPR041249">
    <property type="entry name" value="HEPN_DZIP3"/>
</dbReference>
<evidence type="ECO:0000256" key="1">
    <source>
        <dbReference type="ARBA" id="ARBA00022737"/>
    </source>
</evidence>
<keyword evidence="5" id="KW-1185">Reference proteome</keyword>
<dbReference type="InterPro" id="IPR015943">
    <property type="entry name" value="WD40/YVTN_repeat-like_dom_sf"/>
</dbReference>
<dbReference type="AlphaFoldDB" id="A0A2B4S098"/>
<dbReference type="EMBL" id="LSMT01000227">
    <property type="protein sequence ID" value="PFX22836.1"/>
    <property type="molecule type" value="Genomic_DNA"/>
</dbReference>
<dbReference type="SUPFAM" id="SSF50998">
    <property type="entry name" value="Quinoprotein alcohol dehydrogenase-like"/>
    <property type="match status" value="1"/>
</dbReference>
<comment type="caution">
    <text evidence="4">The sequence shown here is derived from an EMBL/GenBank/DDBJ whole genome shotgun (WGS) entry which is preliminary data.</text>
</comment>
<dbReference type="OrthoDB" id="5953391at2759"/>
<evidence type="ECO:0000313" key="4">
    <source>
        <dbReference type="EMBL" id="PFX22836.1"/>
    </source>
</evidence>
<keyword evidence="1" id="KW-0677">Repeat</keyword>
<dbReference type="PANTHER" id="PTHR46844">
    <property type="entry name" value="SLR5058 PROTEIN"/>
    <property type="match status" value="1"/>
</dbReference>
<organism evidence="4 5">
    <name type="scientific">Stylophora pistillata</name>
    <name type="common">Smooth cauliflower coral</name>
    <dbReference type="NCBI Taxonomy" id="50429"/>
    <lineage>
        <taxon>Eukaryota</taxon>
        <taxon>Metazoa</taxon>
        <taxon>Cnidaria</taxon>
        <taxon>Anthozoa</taxon>
        <taxon>Hexacorallia</taxon>
        <taxon>Scleractinia</taxon>
        <taxon>Astrocoeniina</taxon>
        <taxon>Pocilloporidae</taxon>
        <taxon>Stylophora</taxon>
    </lineage>
</organism>